<evidence type="ECO:0000256" key="1">
    <source>
        <dbReference type="SAM" id="MobiDB-lite"/>
    </source>
</evidence>
<dbReference type="AlphaFoldDB" id="A0AAV0JXZ3"/>
<gene>
    <name evidence="2" type="ORF">LITE_LOCUS16424</name>
</gene>
<protein>
    <submittedName>
        <fullName evidence="2">Uncharacterized protein</fullName>
    </submittedName>
</protein>
<dbReference type="Proteomes" id="UP001154282">
    <property type="component" value="Unassembled WGS sequence"/>
</dbReference>
<organism evidence="2 3">
    <name type="scientific">Linum tenue</name>
    <dbReference type="NCBI Taxonomy" id="586396"/>
    <lineage>
        <taxon>Eukaryota</taxon>
        <taxon>Viridiplantae</taxon>
        <taxon>Streptophyta</taxon>
        <taxon>Embryophyta</taxon>
        <taxon>Tracheophyta</taxon>
        <taxon>Spermatophyta</taxon>
        <taxon>Magnoliopsida</taxon>
        <taxon>eudicotyledons</taxon>
        <taxon>Gunneridae</taxon>
        <taxon>Pentapetalae</taxon>
        <taxon>rosids</taxon>
        <taxon>fabids</taxon>
        <taxon>Malpighiales</taxon>
        <taxon>Linaceae</taxon>
        <taxon>Linum</taxon>
    </lineage>
</organism>
<feature type="region of interest" description="Disordered" evidence="1">
    <location>
        <begin position="21"/>
        <end position="61"/>
    </location>
</feature>
<feature type="compositionally biased region" description="Basic and acidic residues" evidence="1">
    <location>
        <begin position="32"/>
        <end position="55"/>
    </location>
</feature>
<evidence type="ECO:0000313" key="2">
    <source>
        <dbReference type="EMBL" id="CAI0414816.1"/>
    </source>
</evidence>
<accession>A0AAV0JXZ3</accession>
<dbReference type="EMBL" id="CAMGYJ010000005">
    <property type="protein sequence ID" value="CAI0414816.1"/>
    <property type="molecule type" value="Genomic_DNA"/>
</dbReference>
<sequence>MQAAGPLLPRHPLPRRRRALQRHLRHGRQRHQAREQYQLREADRVRRPDDERRPPPVDAGGACAGVLLLRHEERVQRVVRVHAGVQLDGAPGDHQRHGRRHHQFADQGPQRGRRHGGFLHGAWDRHLPHRRCSRRLLLPFGDGH</sequence>
<keyword evidence="3" id="KW-1185">Reference proteome</keyword>
<comment type="caution">
    <text evidence="2">The sequence shown here is derived from an EMBL/GenBank/DDBJ whole genome shotgun (WGS) entry which is preliminary data.</text>
</comment>
<evidence type="ECO:0000313" key="3">
    <source>
        <dbReference type="Proteomes" id="UP001154282"/>
    </source>
</evidence>
<name>A0AAV0JXZ3_9ROSI</name>
<reference evidence="2" key="1">
    <citation type="submission" date="2022-08" db="EMBL/GenBank/DDBJ databases">
        <authorList>
            <person name="Gutierrez-Valencia J."/>
        </authorList>
    </citation>
    <scope>NUCLEOTIDE SEQUENCE</scope>
</reference>
<feature type="compositionally biased region" description="Basic residues" evidence="1">
    <location>
        <begin position="21"/>
        <end position="31"/>
    </location>
</feature>
<proteinExistence type="predicted"/>